<reference evidence="2 3" key="1">
    <citation type="submission" date="2015-08" db="EMBL/GenBank/DDBJ databases">
        <authorList>
            <person name="Babu N.S."/>
            <person name="Beckwith C.J."/>
            <person name="Beseler K.G."/>
            <person name="Brison A."/>
            <person name="Carone J.V."/>
            <person name="Caskin T.P."/>
            <person name="Diamond M."/>
            <person name="Durham M.E."/>
            <person name="Foxe J.M."/>
            <person name="Go M."/>
            <person name="Henderson B.A."/>
            <person name="Jones I.B."/>
            <person name="McGettigan J.A."/>
            <person name="Micheletti S.J."/>
            <person name="Nasrallah M.E."/>
            <person name="Ortiz D."/>
            <person name="Piller C.R."/>
            <person name="Privatt S.R."/>
            <person name="Schneider S.L."/>
            <person name="Sharp S."/>
            <person name="Smith T.C."/>
            <person name="Stanton J.D."/>
            <person name="Ullery H.E."/>
            <person name="Wilson R.J."/>
            <person name="Serrano M.G."/>
            <person name="Buck G."/>
            <person name="Lee V."/>
            <person name="Wang Y."/>
            <person name="Carvalho R."/>
            <person name="Voegtly L."/>
            <person name="Shi R."/>
            <person name="Duckworth R."/>
            <person name="Johnson A."/>
            <person name="Loviza R."/>
            <person name="Walstead R."/>
            <person name="Shah Z."/>
            <person name="Kiflezghi M."/>
            <person name="Wade K."/>
            <person name="Ball S.L."/>
            <person name="Bradley K.W."/>
            <person name="Asai D.J."/>
            <person name="Bowman C.A."/>
            <person name="Russell D.A."/>
            <person name="Pope W.H."/>
            <person name="Jacobs-Sera D."/>
            <person name="Hendrix R.W."/>
            <person name="Hatfull G.F."/>
        </authorList>
    </citation>
    <scope>NUCLEOTIDE SEQUENCE [LARGE SCALE GENOMIC DNA]</scope>
    <source>
        <strain evidence="2 3">DSM 27648</strain>
    </source>
</reference>
<accession>A0A0K1QE12</accession>
<organism evidence="2 3">
    <name type="scientific">Labilithrix luteola</name>
    <dbReference type="NCBI Taxonomy" id="1391654"/>
    <lineage>
        <taxon>Bacteria</taxon>
        <taxon>Pseudomonadati</taxon>
        <taxon>Myxococcota</taxon>
        <taxon>Polyangia</taxon>
        <taxon>Polyangiales</taxon>
        <taxon>Labilitrichaceae</taxon>
        <taxon>Labilithrix</taxon>
    </lineage>
</organism>
<evidence type="ECO:0008006" key="4">
    <source>
        <dbReference type="Google" id="ProtNLM"/>
    </source>
</evidence>
<evidence type="ECO:0000313" key="2">
    <source>
        <dbReference type="EMBL" id="AKV03999.1"/>
    </source>
</evidence>
<proteinExistence type="predicted"/>
<dbReference type="EMBL" id="CP012333">
    <property type="protein sequence ID" value="AKV03999.1"/>
    <property type="molecule type" value="Genomic_DNA"/>
</dbReference>
<feature type="chain" id="PRO_5005467047" description="Lipoprotein" evidence="1">
    <location>
        <begin position="20"/>
        <end position="57"/>
    </location>
</feature>
<sequence length="57" mass="5701">MAMHVLVAKLATVSTCAFVFVTACGDASVPGPFTSGISQALSSRATRSILASAGSVR</sequence>
<dbReference type="STRING" id="1391654.AKJ09_10662"/>
<protein>
    <recommendedName>
        <fullName evidence="4">Lipoprotein</fullName>
    </recommendedName>
</protein>
<evidence type="ECO:0000256" key="1">
    <source>
        <dbReference type="SAM" id="SignalP"/>
    </source>
</evidence>
<evidence type="ECO:0000313" key="3">
    <source>
        <dbReference type="Proteomes" id="UP000064967"/>
    </source>
</evidence>
<gene>
    <name evidence="2" type="ORF">AKJ09_10662</name>
</gene>
<feature type="signal peptide" evidence="1">
    <location>
        <begin position="1"/>
        <end position="19"/>
    </location>
</feature>
<name>A0A0K1QE12_9BACT</name>
<keyword evidence="3" id="KW-1185">Reference proteome</keyword>
<keyword evidence="1" id="KW-0732">Signal</keyword>
<dbReference type="Proteomes" id="UP000064967">
    <property type="component" value="Chromosome"/>
</dbReference>
<dbReference type="AlphaFoldDB" id="A0A0K1QE12"/>
<dbReference type="KEGG" id="llu:AKJ09_10662"/>